<dbReference type="Pfam" id="PF13898">
    <property type="entry name" value="MINDY-3_4_CD"/>
    <property type="match status" value="1"/>
</dbReference>
<dbReference type="PANTHER" id="PTHR12473:SF8">
    <property type="entry name" value="UBIQUITIN CARBOXYL-TERMINAL HYDROLASE MINDY-4-RELATED"/>
    <property type="match status" value="1"/>
</dbReference>
<name>A0A1Q9C8R0_SYMMI</name>
<feature type="domain" description="Deubiquitinating enzyme MINDY-3/4 conserved" evidence="2">
    <location>
        <begin position="65"/>
        <end position="342"/>
    </location>
</feature>
<dbReference type="GO" id="GO:0006508">
    <property type="term" value="P:proteolysis"/>
    <property type="evidence" value="ECO:0007669"/>
    <property type="project" value="UniProtKB-KW"/>
</dbReference>
<organism evidence="3 4">
    <name type="scientific">Symbiodinium microadriaticum</name>
    <name type="common">Dinoflagellate</name>
    <name type="synonym">Zooxanthella microadriatica</name>
    <dbReference type="NCBI Taxonomy" id="2951"/>
    <lineage>
        <taxon>Eukaryota</taxon>
        <taxon>Sar</taxon>
        <taxon>Alveolata</taxon>
        <taxon>Dinophyceae</taxon>
        <taxon>Suessiales</taxon>
        <taxon>Symbiodiniaceae</taxon>
        <taxon>Symbiodinium</taxon>
    </lineage>
</organism>
<comment type="caution">
    <text evidence="3">The sequence shown here is derived from an EMBL/GenBank/DDBJ whole genome shotgun (WGS) entry which is preliminary data.</text>
</comment>
<evidence type="ECO:0000313" key="3">
    <source>
        <dbReference type="EMBL" id="OLP79291.1"/>
    </source>
</evidence>
<reference evidence="3 4" key="1">
    <citation type="submission" date="2016-02" db="EMBL/GenBank/DDBJ databases">
        <title>Genome analysis of coral dinoflagellate symbionts highlights evolutionary adaptations to a symbiotic lifestyle.</title>
        <authorList>
            <person name="Aranda M."/>
            <person name="Li Y."/>
            <person name="Liew Y.J."/>
            <person name="Baumgarten S."/>
            <person name="Simakov O."/>
            <person name="Wilson M."/>
            <person name="Piel J."/>
            <person name="Ashoor H."/>
            <person name="Bougouffa S."/>
            <person name="Bajic V.B."/>
            <person name="Ryu T."/>
            <person name="Ravasi T."/>
            <person name="Bayer T."/>
            <person name="Micklem G."/>
            <person name="Kim H."/>
            <person name="Bhak J."/>
            <person name="Lajeunesse T.C."/>
            <person name="Voolstra C.R."/>
        </authorList>
    </citation>
    <scope>NUCLEOTIDE SEQUENCE [LARGE SCALE GENOMIC DNA]</scope>
    <source>
        <strain evidence="3 4">CCMP2467</strain>
    </source>
</reference>
<dbReference type="Proteomes" id="UP000186817">
    <property type="component" value="Unassembled WGS sequence"/>
</dbReference>
<comment type="similarity">
    <text evidence="1">Belongs to the MINDY deubiquitinase family. FAM188 subfamily.</text>
</comment>
<evidence type="ECO:0000256" key="1">
    <source>
        <dbReference type="ARBA" id="ARBA00011074"/>
    </source>
</evidence>
<dbReference type="GO" id="GO:0004843">
    <property type="term" value="F:cysteine-type deubiquitinase activity"/>
    <property type="evidence" value="ECO:0007669"/>
    <property type="project" value="UniProtKB-EC"/>
</dbReference>
<dbReference type="InterPro" id="IPR009060">
    <property type="entry name" value="UBA-like_sf"/>
</dbReference>
<dbReference type="OMA" id="ILWTKWP"/>
<dbReference type="Pfam" id="PF14555">
    <property type="entry name" value="UBA_4"/>
    <property type="match status" value="1"/>
</dbReference>
<sequence>MAANVQTFMDFTGASADQAAAFLEMAGGDVETAVEIYMTSQGDEPMTGVTEPEAIPMQQDLPSWWSAVWPTAEEPPEAWRLQRLDSGGGWAGGIPQPKNGPCGVLAVVHALILAGQHTRATEVQVSAEAAAEVIAQILVRCRCDGPVRLCRPKRRGDYSPTSDLEITELPDAAVGQEVRARIADFQAPGGIIDLMYSAIFTRGVEKVREEVLAEGGELPLVPKQFNCWLCSIELMSLLLRGTAHGNVGVFHADGSTNKTWEGFNTVGILSRSEKEKGIPMADALKSPTTPVWILHGGDHFTVAWAAAATPAAPGSQFTLYHWNGLPPGGPRLAELKVNACKGAVATKPPKFYKPEPGEIEEVVQADPEDKKKFPGKYREWRFEVMLAFDRPDLQGEQRPEDEPLEPKFDQQDARYQREGAWRCCLCYDRRFKTMDFAPVPADSPDWCPKCQKPRKECGWSLWIPFADLPPKRQAAVMDSHAKKIETILWTKWPEASIEAIGELPDCISAQRSMLDEFTDPELTSLVLKRVPPRCTSTVLLDMLDACGGLYDFVHLPYDIRHHKNLSLAFINFLDHETARAAFAWLSEHSNFPQGLAPSTQVHWGHVHGLGPNLSHFVARFGMNALDPPYAPYVFIDGRSVPRSRDVVTRLVTPSMLRQAETLVTQRESPGDTMDELLGEFWRRPQRLSNLNTLHFAVYLQSVVTRFVPTCEITLSGSSLILRCFAFDGAGSTAWWLELGPTGVQELSVTYAKPRWKRLLMELEPS</sequence>
<dbReference type="InterPro" id="IPR025257">
    <property type="entry name" value="MINDY-3/4_CD"/>
</dbReference>
<evidence type="ECO:0000259" key="2">
    <source>
        <dbReference type="SMART" id="SM01174"/>
    </source>
</evidence>
<dbReference type="SMART" id="SM01174">
    <property type="entry name" value="DUF4205"/>
    <property type="match status" value="1"/>
</dbReference>
<protein>
    <submittedName>
        <fullName evidence="3">Protein FAM188B</fullName>
    </submittedName>
</protein>
<dbReference type="Gene3D" id="1.10.8.10">
    <property type="entry name" value="DNA helicase RuvA subunit, C-terminal domain"/>
    <property type="match status" value="1"/>
</dbReference>
<dbReference type="InterPro" id="IPR039785">
    <property type="entry name" value="MINY3/4"/>
</dbReference>
<dbReference type="SUPFAM" id="SSF46934">
    <property type="entry name" value="UBA-like"/>
    <property type="match status" value="1"/>
</dbReference>
<gene>
    <name evidence="3" type="primary">Fam188b</name>
    <name evidence="3" type="ORF">AK812_SmicGene40439</name>
</gene>
<dbReference type="GO" id="GO:1990380">
    <property type="term" value="F:K48-linked deubiquitinase activity"/>
    <property type="evidence" value="ECO:0007669"/>
    <property type="project" value="InterPro"/>
</dbReference>
<dbReference type="GO" id="GO:0003676">
    <property type="term" value="F:nucleic acid binding"/>
    <property type="evidence" value="ECO:0007669"/>
    <property type="project" value="InterPro"/>
</dbReference>
<evidence type="ECO:0000313" key="4">
    <source>
        <dbReference type="Proteomes" id="UP000186817"/>
    </source>
</evidence>
<dbReference type="OrthoDB" id="408044at2759"/>
<dbReference type="AlphaFoldDB" id="A0A1Q9C8R0"/>
<dbReference type="EMBL" id="LSRX01001503">
    <property type="protein sequence ID" value="OLP79291.1"/>
    <property type="molecule type" value="Genomic_DNA"/>
</dbReference>
<proteinExistence type="inferred from homology"/>
<dbReference type="GO" id="GO:0071108">
    <property type="term" value="P:protein K48-linked deubiquitination"/>
    <property type="evidence" value="ECO:0007669"/>
    <property type="project" value="InterPro"/>
</dbReference>
<dbReference type="InterPro" id="IPR035979">
    <property type="entry name" value="RBD_domain_sf"/>
</dbReference>
<dbReference type="Pfam" id="PF04059">
    <property type="entry name" value="RRM_2"/>
    <property type="match status" value="1"/>
</dbReference>
<dbReference type="PANTHER" id="PTHR12473">
    <property type="entry name" value="UBIQUITIN CARBOXYL-TERMINAL HYDROLASE MINDY-4-RELATED"/>
    <property type="match status" value="1"/>
</dbReference>
<dbReference type="SUPFAM" id="SSF54928">
    <property type="entry name" value="RNA-binding domain, RBD"/>
    <property type="match status" value="1"/>
</dbReference>
<keyword evidence="4" id="KW-1185">Reference proteome</keyword>
<dbReference type="InterPro" id="IPR007201">
    <property type="entry name" value="Mei2-like_Rrm_C"/>
</dbReference>
<accession>A0A1Q9C8R0</accession>